<protein>
    <submittedName>
        <fullName evidence="2">Uncharacterized protein</fullName>
    </submittedName>
</protein>
<evidence type="ECO:0000313" key="2">
    <source>
        <dbReference type="EMBL" id="KAJ1186750.1"/>
    </source>
</evidence>
<organism evidence="2 3">
    <name type="scientific">Pleurodeles waltl</name>
    <name type="common">Iberian ribbed newt</name>
    <dbReference type="NCBI Taxonomy" id="8319"/>
    <lineage>
        <taxon>Eukaryota</taxon>
        <taxon>Metazoa</taxon>
        <taxon>Chordata</taxon>
        <taxon>Craniata</taxon>
        <taxon>Vertebrata</taxon>
        <taxon>Euteleostomi</taxon>
        <taxon>Amphibia</taxon>
        <taxon>Batrachia</taxon>
        <taxon>Caudata</taxon>
        <taxon>Salamandroidea</taxon>
        <taxon>Salamandridae</taxon>
        <taxon>Pleurodelinae</taxon>
        <taxon>Pleurodeles</taxon>
    </lineage>
</organism>
<dbReference type="Proteomes" id="UP001066276">
    <property type="component" value="Chromosome 3_1"/>
</dbReference>
<name>A0AAV7UED3_PLEWA</name>
<dbReference type="EMBL" id="JANPWB010000005">
    <property type="protein sequence ID" value="KAJ1186750.1"/>
    <property type="molecule type" value="Genomic_DNA"/>
</dbReference>
<reference evidence="2" key="1">
    <citation type="journal article" date="2022" name="bioRxiv">
        <title>Sequencing and chromosome-scale assembly of the giantPleurodeles waltlgenome.</title>
        <authorList>
            <person name="Brown T."/>
            <person name="Elewa A."/>
            <person name="Iarovenko S."/>
            <person name="Subramanian E."/>
            <person name="Araus A.J."/>
            <person name="Petzold A."/>
            <person name="Susuki M."/>
            <person name="Suzuki K.-i.T."/>
            <person name="Hayashi T."/>
            <person name="Toyoda A."/>
            <person name="Oliveira C."/>
            <person name="Osipova E."/>
            <person name="Leigh N.D."/>
            <person name="Simon A."/>
            <person name="Yun M.H."/>
        </authorList>
    </citation>
    <scope>NUCLEOTIDE SEQUENCE</scope>
    <source>
        <strain evidence="2">20211129_DDA</strain>
        <tissue evidence="2">Liver</tissue>
    </source>
</reference>
<feature type="region of interest" description="Disordered" evidence="1">
    <location>
        <begin position="135"/>
        <end position="181"/>
    </location>
</feature>
<keyword evidence="3" id="KW-1185">Reference proteome</keyword>
<proteinExistence type="predicted"/>
<sequence length="212" mass="23735">MSDDITPDVKGRRKNTEGLAICKEEVKEVSKPKEQEKNTSVIPTEPRMTETPTRPLQAEYRPTMVGQTPEPAMSPEGCDLCRVDDIPLHAVSPEDKERYPGGALQSTDVMSDDITPDVKGRRKNTEGLAICKEEVKEVSKPKEQEKNTSVIPTEPRMTETPTRPLQAEYRPTMVGQTPEPAMSPEGCDLCRLYKIIHPARNRLHRAEDSGKQ</sequence>
<feature type="region of interest" description="Disordered" evidence="1">
    <location>
        <begin position="25"/>
        <end position="79"/>
    </location>
</feature>
<feature type="region of interest" description="Disordered" evidence="1">
    <location>
        <begin position="91"/>
        <end position="121"/>
    </location>
</feature>
<evidence type="ECO:0000313" key="3">
    <source>
        <dbReference type="Proteomes" id="UP001066276"/>
    </source>
</evidence>
<feature type="compositionally biased region" description="Low complexity" evidence="1">
    <location>
        <begin position="43"/>
        <end position="55"/>
    </location>
</feature>
<accession>A0AAV7UED3</accession>
<feature type="compositionally biased region" description="Low complexity" evidence="1">
    <location>
        <begin position="152"/>
        <end position="164"/>
    </location>
</feature>
<evidence type="ECO:0000256" key="1">
    <source>
        <dbReference type="SAM" id="MobiDB-lite"/>
    </source>
</evidence>
<gene>
    <name evidence="2" type="ORF">NDU88_003531</name>
</gene>
<comment type="caution">
    <text evidence="2">The sequence shown here is derived from an EMBL/GenBank/DDBJ whole genome shotgun (WGS) entry which is preliminary data.</text>
</comment>
<dbReference type="AlphaFoldDB" id="A0AAV7UED3"/>
<feature type="compositionally biased region" description="Basic and acidic residues" evidence="1">
    <location>
        <begin position="135"/>
        <end position="146"/>
    </location>
</feature>
<feature type="compositionally biased region" description="Basic and acidic residues" evidence="1">
    <location>
        <begin position="25"/>
        <end position="37"/>
    </location>
</feature>